<dbReference type="PANTHER" id="PTHR43673:SF10">
    <property type="entry name" value="NADH DEHYDROGENASE_NAD(P)H NITROREDUCTASE XCC3605-RELATED"/>
    <property type="match status" value="1"/>
</dbReference>
<feature type="domain" description="Nitroreductase" evidence="3">
    <location>
        <begin position="18"/>
        <end position="163"/>
    </location>
</feature>
<reference evidence="5" key="1">
    <citation type="submission" date="2016-10" db="EMBL/GenBank/DDBJ databases">
        <authorList>
            <person name="Varghese N."/>
            <person name="Submissions S."/>
        </authorList>
    </citation>
    <scope>NUCLEOTIDE SEQUENCE [LARGE SCALE GENOMIC DNA]</scope>
    <source>
        <strain evidence="5">LMG 25967</strain>
    </source>
</reference>
<accession>A0A1H6YE36</accession>
<dbReference type="Proteomes" id="UP000242930">
    <property type="component" value="Unassembled WGS sequence"/>
</dbReference>
<dbReference type="EMBL" id="FNZE01000007">
    <property type="protein sequence ID" value="SEJ35450.1"/>
    <property type="molecule type" value="Genomic_DNA"/>
</dbReference>
<proteinExistence type="inferred from homology"/>
<evidence type="ECO:0000259" key="3">
    <source>
        <dbReference type="Pfam" id="PF00881"/>
    </source>
</evidence>
<dbReference type="SUPFAM" id="SSF55469">
    <property type="entry name" value="FMN-dependent nitroreductase-like"/>
    <property type="match status" value="1"/>
</dbReference>
<dbReference type="PANTHER" id="PTHR43673">
    <property type="entry name" value="NAD(P)H NITROREDUCTASE YDGI-RELATED"/>
    <property type="match status" value="1"/>
</dbReference>
<gene>
    <name evidence="4" type="ORF">SAMN05216201_107164</name>
</gene>
<sequence>MSKNSRVATHAVDPQFLERWSPRAFNGESIPETTLLGFIEAARWAPSAYNSQPWRFLYARRDGADWQRYLNLLIEFNRGWAQHASALLVIVSKTTFVPPGKSEAQPAPSHGFDTGAAWGFFALQAHLAGWHTHAMTGFDKELARTELKIPDGYEIHAMVAVGKRGDAASLPEPLQARETPSPRLALGAIAAEGDFSL</sequence>
<organism evidence="4 5">
    <name type="scientific">Pseudomonas linyingensis</name>
    <dbReference type="NCBI Taxonomy" id="915471"/>
    <lineage>
        <taxon>Bacteria</taxon>
        <taxon>Pseudomonadati</taxon>
        <taxon>Pseudomonadota</taxon>
        <taxon>Gammaproteobacteria</taxon>
        <taxon>Pseudomonadales</taxon>
        <taxon>Pseudomonadaceae</taxon>
        <taxon>Pseudomonas</taxon>
    </lineage>
</organism>
<dbReference type="Gene3D" id="3.40.109.10">
    <property type="entry name" value="NADH Oxidase"/>
    <property type="match status" value="1"/>
</dbReference>
<dbReference type="STRING" id="915471.SAMN05216201_107164"/>
<keyword evidence="5" id="KW-1185">Reference proteome</keyword>
<protein>
    <submittedName>
        <fullName evidence="4">Nitroreductase</fullName>
    </submittedName>
</protein>
<evidence type="ECO:0000313" key="5">
    <source>
        <dbReference type="Proteomes" id="UP000242930"/>
    </source>
</evidence>
<dbReference type="Pfam" id="PF00881">
    <property type="entry name" value="Nitroreductase"/>
    <property type="match status" value="1"/>
</dbReference>
<name>A0A1H6YE36_9PSED</name>
<dbReference type="GO" id="GO:0016491">
    <property type="term" value="F:oxidoreductase activity"/>
    <property type="evidence" value="ECO:0007669"/>
    <property type="project" value="UniProtKB-KW"/>
</dbReference>
<comment type="similarity">
    <text evidence="1">Belongs to the nitroreductase family.</text>
</comment>
<evidence type="ECO:0000313" key="4">
    <source>
        <dbReference type="EMBL" id="SEJ35450.1"/>
    </source>
</evidence>
<dbReference type="RefSeq" id="WP_090310699.1">
    <property type="nucleotide sequence ID" value="NZ_FNZE01000007.1"/>
</dbReference>
<dbReference type="InterPro" id="IPR000415">
    <property type="entry name" value="Nitroreductase-like"/>
</dbReference>
<evidence type="ECO:0000256" key="2">
    <source>
        <dbReference type="ARBA" id="ARBA00023002"/>
    </source>
</evidence>
<dbReference type="AlphaFoldDB" id="A0A1H6YE36"/>
<dbReference type="InterPro" id="IPR029479">
    <property type="entry name" value="Nitroreductase"/>
</dbReference>
<dbReference type="CDD" id="cd02138">
    <property type="entry name" value="TdsD-like"/>
    <property type="match status" value="1"/>
</dbReference>
<dbReference type="OrthoDB" id="9802510at2"/>
<evidence type="ECO:0000256" key="1">
    <source>
        <dbReference type="ARBA" id="ARBA00007118"/>
    </source>
</evidence>
<keyword evidence="2" id="KW-0560">Oxidoreductase</keyword>